<accession>A0A3R9ZXY1</accession>
<protein>
    <recommendedName>
        <fullName evidence="5">Mur ligase central domain-containing protein</fullName>
    </recommendedName>
</protein>
<evidence type="ECO:0000313" key="7">
    <source>
        <dbReference type="Proteomes" id="UP000278398"/>
    </source>
</evidence>
<dbReference type="InterPro" id="IPR036565">
    <property type="entry name" value="Mur-like_cat_sf"/>
</dbReference>
<dbReference type="Pfam" id="PF08245">
    <property type="entry name" value="Mur_ligase_M"/>
    <property type="match status" value="1"/>
</dbReference>
<dbReference type="PANTHER" id="PTHR43024:SF1">
    <property type="entry name" value="UDP-N-ACETYLMURAMOYL-TRIPEPTIDE--D-ALANYL-D-ALANINE LIGASE"/>
    <property type="match status" value="1"/>
</dbReference>
<dbReference type="AlphaFoldDB" id="A0A3R9ZXY1"/>
<comment type="caution">
    <text evidence="6">The sequence shown here is derived from an EMBL/GenBank/DDBJ whole genome shotgun (WGS) entry which is preliminary data.</text>
</comment>
<reference evidence="6 7" key="1">
    <citation type="submission" date="2018-12" db="EMBL/GenBank/DDBJ databases">
        <title>Mesorhizobium carbonis sp. nov., isolated from coal mine water.</title>
        <authorList>
            <person name="Xin W."/>
            <person name="Xu Z."/>
            <person name="Xiang F."/>
            <person name="Zhang J."/>
            <person name="Xi L."/>
            <person name="Liu J."/>
        </authorList>
    </citation>
    <scope>NUCLEOTIDE SEQUENCE [LARGE SCALE GENOMIC DNA]</scope>
    <source>
        <strain evidence="6 7">B2.3</strain>
    </source>
</reference>
<feature type="region of interest" description="Disordered" evidence="4">
    <location>
        <begin position="421"/>
        <end position="470"/>
    </location>
</feature>
<evidence type="ECO:0000256" key="2">
    <source>
        <dbReference type="ARBA" id="ARBA00022741"/>
    </source>
</evidence>
<dbReference type="GO" id="GO:0005524">
    <property type="term" value="F:ATP binding"/>
    <property type="evidence" value="ECO:0007669"/>
    <property type="project" value="UniProtKB-KW"/>
</dbReference>
<gene>
    <name evidence="6" type="ORF">EJC49_21110</name>
</gene>
<evidence type="ECO:0000259" key="5">
    <source>
        <dbReference type="Pfam" id="PF08245"/>
    </source>
</evidence>
<dbReference type="InterPro" id="IPR036615">
    <property type="entry name" value="Mur_ligase_C_dom_sf"/>
</dbReference>
<name>A0A3R9ZXY1_9HYPH</name>
<dbReference type="SUPFAM" id="SSF53244">
    <property type="entry name" value="MurD-like peptide ligases, peptide-binding domain"/>
    <property type="match status" value="1"/>
</dbReference>
<keyword evidence="2" id="KW-0547">Nucleotide-binding</keyword>
<dbReference type="Gene3D" id="3.90.190.20">
    <property type="entry name" value="Mur ligase, C-terminal domain"/>
    <property type="match status" value="1"/>
</dbReference>
<sequence length="470" mass="50846">MTGALGHRGWARGLAEVLNPRDGMIRKAVRAVRTRWKIPLAILLRRRTRFDAIVGVTGSAGKSTTSRLIAAALGADHVVHLGSGLNTTDGIRKTFVRRPRKAGLWVQEISGHDGGAMKSSLAFVRPTIGVVTTIGMDHISHFKTLDAIACAKAQLVESLPHDGFAILNADDPLVAAMASRTKAKVVTFGRHPDADIRLVSCSSRHPERLSLRVQVGDAQIDMRTRFLGERWATSVLAAVATAHVLGLDQKHVAELIGAVEPDAFKDGVHVHGGVTFIVDSCKAPDWTIPSSIEILAAADAPRKIMLIGTISDYRGNARAKYVNAAKSALAAAQIVIFYGPQAERIRRLTSDHQSRLFIFDEFDSLMAFLKDTLTENDLIYIKSSRADHLERVMLDHANPVSCRATSCGRQYGCRHCKHLHGKPRPAAGSRQRMMTKLRSLDPGGGVSSGGTARRAEDGASRPVALPGDRS</sequence>
<dbReference type="Gene3D" id="3.40.1190.10">
    <property type="entry name" value="Mur-like, catalytic domain"/>
    <property type="match status" value="1"/>
</dbReference>
<feature type="domain" description="Mur ligase central" evidence="5">
    <location>
        <begin position="56"/>
        <end position="242"/>
    </location>
</feature>
<dbReference type="RefSeq" id="WP_126701903.1">
    <property type="nucleotide sequence ID" value="NZ_RWKW01000093.1"/>
</dbReference>
<dbReference type="GO" id="GO:0016881">
    <property type="term" value="F:acid-amino acid ligase activity"/>
    <property type="evidence" value="ECO:0007669"/>
    <property type="project" value="InterPro"/>
</dbReference>
<organism evidence="6 7">
    <name type="scientific">Aquibium carbonis</name>
    <dbReference type="NCBI Taxonomy" id="2495581"/>
    <lineage>
        <taxon>Bacteria</taxon>
        <taxon>Pseudomonadati</taxon>
        <taxon>Pseudomonadota</taxon>
        <taxon>Alphaproteobacteria</taxon>
        <taxon>Hyphomicrobiales</taxon>
        <taxon>Phyllobacteriaceae</taxon>
        <taxon>Aquibium</taxon>
    </lineage>
</organism>
<evidence type="ECO:0000256" key="4">
    <source>
        <dbReference type="SAM" id="MobiDB-lite"/>
    </source>
</evidence>
<keyword evidence="1" id="KW-0436">Ligase</keyword>
<evidence type="ECO:0000256" key="1">
    <source>
        <dbReference type="ARBA" id="ARBA00022598"/>
    </source>
</evidence>
<dbReference type="PANTHER" id="PTHR43024">
    <property type="entry name" value="UDP-N-ACETYLMURAMOYL-TRIPEPTIDE--D-ALANYL-D-ALANINE LIGASE"/>
    <property type="match status" value="1"/>
</dbReference>
<dbReference type="Proteomes" id="UP000278398">
    <property type="component" value="Unassembled WGS sequence"/>
</dbReference>
<evidence type="ECO:0000256" key="3">
    <source>
        <dbReference type="ARBA" id="ARBA00022840"/>
    </source>
</evidence>
<dbReference type="SUPFAM" id="SSF53623">
    <property type="entry name" value="MurD-like peptide ligases, catalytic domain"/>
    <property type="match status" value="1"/>
</dbReference>
<proteinExistence type="predicted"/>
<dbReference type="OrthoDB" id="9803907at2"/>
<dbReference type="InterPro" id="IPR051046">
    <property type="entry name" value="MurCDEF_CellWall_CoF430Synth"/>
</dbReference>
<dbReference type="InterPro" id="IPR013221">
    <property type="entry name" value="Mur_ligase_cen"/>
</dbReference>
<evidence type="ECO:0000313" key="6">
    <source>
        <dbReference type="EMBL" id="RST84434.1"/>
    </source>
</evidence>
<keyword evidence="3" id="KW-0067">ATP-binding</keyword>
<keyword evidence="7" id="KW-1185">Reference proteome</keyword>
<dbReference type="EMBL" id="RWKW01000093">
    <property type="protein sequence ID" value="RST84434.1"/>
    <property type="molecule type" value="Genomic_DNA"/>
</dbReference>